<dbReference type="VEuPathDB" id="PiroplasmaDB:BEWA_028990"/>
<dbReference type="InterPro" id="IPR006652">
    <property type="entry name" value="Kelch_1"/>
</dbReference>
<dbReference type="InterPro" id="IPR011333">
    <property type="entry name" value="SKP1/BTB/POZ_sf"/>
</dbReference>
<dbReference type="EC" id="3.1.4.17" evidence="5"/>
<dbReference type="eggNOG" id="KOG2723">
    <property type="taxonomic scope" value="Eukaryota"/>
</dbReference>
<keyword evidence="1" id="KW-0880">Kelch repeat</keyword>
<dbReference type="PANTHER" id="PTHR24412">
    <property type="entry name" value="KELCH PROTEIN"/>
    <property type="match status" value="1"/>
</dbReference>
<sequence>MLNQGDSKGRLDLANRADLPISSDLVPVKLSTTSTTPETINVDEFDVMVNDLRSIFLCWLKKTQNGLKAQRDSINRETEELQKEKEAFVQRMKQERAIEAEKLAEDRRRQNAEIASQLKQVQIEREDSRRRIEEDLCKLEHERDVFRKYMQLETEKFRQKVELFEQEKRKVVDTKIASETMVDINVGGVVFETSRHTLTKQESSYLNGLLSGRYEIGRDRQGRIFIDRDYELFRIILNFLRNPASLPVPRDLTESSMILNEAAYYRVKFSPYPLVLCYGGHNGHEHLKSMELLDQETKCWRNCSPMRTERIYFGSGVLNNFLYVFGGQNLDYKALCDVEMYDRLRDSWHAAASLKQPRRNNGGISFENRLFCVGGFDGMNILDSVESYDVRMKNWIPMATLKVPRSSAMVTHQNGSIYAIGGTNGERLKSVERYDLRKNEWELITNGLLEVRSAGSACNYHNEVFIVGGIDNTQNIHSSFETWDSKNQTSSFLKDAPVPVMDAAMVSTDLSILMTGGQNTSVLDSTYFYQPETDVWTAGPPLIMPRYGHCTTVLDF</sequence>
<protein>
    <submittedName>
        <fullName evidence="5">Kelch repeat domain containing protein</fullName>
        <ecNumber evidence="5">3.1.4.17</ecNumber>
    </submittedName>
</protein>
<dbReference type="Gene3D" id="3.30.710.10">
    <property type="entry name" value="Potassium Channel Kv1.1, Chain A"/>
    <property type="match status" value="1"/>
</dbReference>
<evidence type="ECO:0000256" key="3">
    <source>
        <dbReference type="SAM" id="Coils"/>
    </source>
</evidence>
<evidence type="ECO:0000256" key="2">
    <source>
        <dbReference type="ARBA" id="ARBA00022737"/>
    </source>
</evidence>
<dbReference type="OrthoDB" id="191037at2759"/>
<proteinExistence type="predicted"/>
<keyword evidence="6" id="KW-1185">Reference proteome</keyword>
<dbReference type="FunFam" id="3.30.710.10:FF:000115">
    <property type="entry name" value="Kelch protein K13"/>
    <property type="match status" value="1"/>
</dbReference>
<reference evidence="5 6" key="1">
    <citation type="journal article" date="2012" name="BMC Genomics">
        <title>Comparative genomic analysis and phylogenetic position of Theileria equi.</title>
        <authorList>
            <person name="Kappmeyer L.S."/>
            <person name="Thiagarajan M."/>
            <person name="Herndon D.R."/>
            <person name="Ramsay J.D."/>
            <person name="Caler E."/>
            <person name="Djikeng A."/>
            <person name="Gillespie J.J."/>
            <person name="Lau A.O."/>
            <person name="Roalson E.H."/>
            <person name="Silva J.C."/>
            <person name="Silva M.G."/>
            <person name="Suarez C.E."/>
            <person name="Ueti M.W."/>
            <person name="Nene V.M."/>
            <person name="Mealey R.H."/>
            <person name="Knowles D.P."/>
            <person name="Brayton K.A."/>
        </authorList>
    </citation>
    <scope>NUCLEOTIDE SEQUENCE [LARGE SCALE GENOMIC DNA]</scope>
    <source>
        <strain evidence="5 6">WA</strain>
    </source>
</reference>
<dbReference type="eggNOG" id="KOG4441">
    <property type="taxonomic scope" value="Eukaryota"/>
</dbReference>
<dbReference type="InterPro" id="IPR015915">
    <property type="entry name" value="Kelch-typ_b-propeller"/>
</dbReference>
<dbReference type="SMART" id="SM00612">
    <property type="entry name" value="Kelch"/>
    <property type="match status" value="6"/>
</dbReference>
<dbReference type="GeneID" id="15803387"/>
<dbReference type="Gene3D" id="2.120.10.80">
    <property type="entry name" value="Kelch-type beta propeller"/>
    <property type="match status" value="1"/>
</dbReference>
<keyword evidence="2" id="KW-0677">Repeat</keyword>
<accession>L0AYT0</accession>
<dbReference type="InterPro" id="IPR003131">
    <property type="entry name" value="T1-type_BTB"/>
</dbReference>
<dbReference type="SUPFAM" id="SSF54695">
    <property type="entry name" value="POZ domain"/>
    <property type="match status" value="1"/>
</dbReference>
<dbReference type="EMBL" id="CP001669">
    <property type="protein sequence ID" value="AFZ80049.1"/>
    <property type="molecule type" value="Genomic_DNA"/>
</dbReference>
<evidence type="ECO:0000313" key="6">
    <source>
        <dbReference type="Proteomes" id="UP000031512"/>
    </source>
</evidence>
<dbReference type="STRING" id="1537102.L0AYT0"/>
<dbReference type="GO" id="GO:0004114">
    <property type="term" value="F:3',5'-cyclic-nucleotide phosphodiesterase activity"/>
    <property type="evidence" value="ECO:0007669"/>
    <property type="project" value="UniProtKB-EC"/>
</dbReference>
<dbReference type="Proteomes" id="UP000031512">
    <property type="component" value="Chromosome 1"/>
</dbReference>
<feature type="domain" description="BTB" evidence="4">
    <location>
        <begin position="180"/>
        <end position="286"/>
    </location>
</feature>
<dbReference type="Pfam" id="PF24681">
    <property type="entry name" value="Kelch_KLHDC2_KLHL20_DRC7"/>
    <property type="match status" value="1"/>
</dbReference>
<dbReference type="SMART" id="SM00225">
    <property type="entry name" value="BTB"/>
    <property type="match status" value="1"/>
</dbReference>
<feature type="coiled-coil region" evidence="3">
    <location>
        <begin position="64"/>
        <end position="131"/>
    </location>
</feature>
<name>L0AYT0_THEEQ</name>
<keyword evidence="3" id="KW-0175">Coiled coil</keyword>
<evidence type="ECO:0000259" key="4">
    <source>
        <dbReference type="SMART" id="SM00225"/>
    </source>
</evidence>
<dbReference type="AlphaFoldDB" id="L0AYT0"/>
<dbReference type="GO" id="GO:0051260">
    <property type="term" value="P:protein homooligomerization"/>
    <property type="evidence" value="ECO:0007669"/>
    <property type="project" value="InterPro"/>
</dbReference>
<dbReference type="Pfam" id="PF02214">
    <property type="entry name" value="BTB_2"/>
    <property type="match status" value="1"/>
</dbReference>
<dbReference type="InterPro" id="IPR000210">
    <property type="entry name" value="BTB/POZ_dom"/>
</dbReference>
<keyword evidence="5" id="KW-0378">Hydrolase</keyword>
<dbReference type="KEGG" id="beq:BEWA_028990"/>
<evidence type="ECO:0000256" key="1">
    <source>
        <dbReference type="ARBA" id="ARBA00022441"/>
    </source>
</evidence>
<gene>
    <name evidence="5" type="ORF">BEWA_028990</name>
</gene>
<dbReference type="CDD" id="cd18316">
    <property type="entry name" value="BTB_POZ_KCTD-like"/>
    <property type="match status" value="1"/>
</dbReference>
<dbReference type="SUPFAM" id="SSF117281">
    <property type="entry name" value="Kelch motif"/>
    <property type="match status" value="1"/>
</dbReference>
<organism evidence="5 6">
    <name type="scientific">Theileria equi strain WA</name>
    <dbReference type="NCBI Taxonomy" id="1537102"/>
    <lineage>
        <taxon>Eukaryota</taxon>
        <taxon>Sar</taxon>
        <taxon>Alveolata</taxon>
        <taxon>Apicomplexa</taxon>
        <taxon>Aconoidasida</taxon>
        <taxon>Piroplasmida</taxon>
        <taxon>Theileriidae</taxon>
        <taxon>Theileria</taxon>
    </lineage>
</organism>
<dbReference type="RefSeq" id="XP_004829715.1">
    <property type="nucleotide sequence ID" value="XM_004829658.1"/>
</dbReference>
<evidence type="ECO:0000313" key="5">
    <source>
        <dbReference type="EMBL" id="AFZ80049.1"/>
    </source>
</evidence>
<dbReference type="PANTHER" id="PTHR24412:SF452">
    <property type="entry name" value="SPERMATOCYTE PROTEIN SPE-26"/>
    <property type="match status" value="1"/>
</dbReference>